<evidence type="ECO:0000313" key="4">
    <source>
        <dbReference type="Proteomes" id="UP000186218"/>
    </source>
</evidence>
<sequence length="534" mass="57113">MPVTVRDVIDLPEVQHGRPQVICDDRLGDAIRWVHVSDVADLSGLLQGGELVLTTGEALVRSPAAYLRGLAAAGVVGVIVEIGETVAALSDSVGTAARDHGLALVALHRTVRFVEVTEAVHRRIVAEQYDAVAFDRAVHETFTDLSMRRASMGGIVDAASRMLDQPVVLEDLAHQVLASSSGSQTDIAGVLADWERRSRHHPDSGVVSEGWTAAVVGPRGETWGRLVVPREVAAPARTLRVLERAAVALALHRMIERDRTGLHQKAQSGLIDDVIEARVTGENEIAARAHALGVGRAAVYHPMVIRLNRSVPDTDPVSAQRRNVQQLDAVSHAIRTAGHTALSTIRREGEVDAVIALREARAGADHVLTDVANRVRAVVTRVGGVVGCTVAVGDSEPRIGDAIGSLPAVAHVAEVAEAMEGVSRAFYRATDVRLRGLLALLRDDPRVQAFAESELRTLIASQPQLLSVLRAYLQVNGNKVALARRLHISRPVLYKRLRTIEEVGGIDLADPESLVSLQVALMVHDAQRAGAAAG</sequence>
<dbReference type="RefSeq" id="WP_076478053.1">
    <property type="nucleotide sequence ID" value="NZ_FTNT01000003.1"/>
</dbReference>
<protein>
    <submittedName>
        <fullName evidence="3">Purine catabolism regulatory protein</fullName>
    </submittedName>
</protein>
<dbReference type="InterPro" id="IPR042070">
    <property type="entry name" value="PucR_C-HTH_sf"/>
</dbReference>
<dbReference type="PANTHER" id="PTHR33744">
    <property type="entry name" value="CARBOHYDRATE DIACID REGULATOR"/>
    <property type="match status" value="1"/>
</dbReference>
<feature type="domain" description="PucR C-terminal helix-turn-helix" evidence="2">
    <location>
        <begin position="465"/>
        <end position="522"/>
    </location>
</feature>
<dbReference type="Pfam" id="PF07905">
    <property type="entry name" value="PucR"/>
    <property type="match status" value="1"/>
</dbReference>
<evidence type="ECO:0000259" key="1">
    <source>
        <dbReference type="Pfam" id="PF07905"/>
    </source>
</evidence>
<dbReference type="InterPro" id="IPR012914">
    <property type="entry name" value="PucR_dom"/>
</dbReference>
<evidence type="ECO:0000259" key="2">
    <source>
        <dbReference type="Pfam" id="PF13556"/>
    </source>
</evidence>
<dbReference type="STRING" id="1344003.SAMN05445060_1543"/>
<proteinExistence type="predicted"/>
<accession>A0A1N7EPV8</accession>
<evidence type="ECO:0000313" key="3">
    <source>
        <dbReference type="EMBL" id="SIR90069.1"/>
    </source>
</evidence>
<dbReference type="Proteomes" id="UP000186218">
    <property type="component" value="Unassembled WGS sequence"/>
</dbReference>
<gene>
    <name evidence="3" type="ORF">SAMN05445060_1543</name>
</gene>
<dbReference type="AlphaFoldDB" id="A0A1N7EPV8"/>
<dbReference type="InterPro" id="IPR025736">
    <property type="entry name" value="PucR_C-HTH_dom"/>
</dbReference>
<dbReference type="Gene3D" id="1.10.10.2840">
    <property type="entry name" value="PucR C-terminal helix-turn-helix domain"/>
    <property type="match status" value="1"/>
</dbReference>
<keyword evidence="4" id="KW-1185">Reference proteome</keyword>
<dbReference type="OrthoDB" id="2973014at2"/>
<dbReference type="EMBL" id="FTNT01000003">
    <property type="protein sequence ID" value="SIR90069.1"/>
    <property type="molecule type" value="Genomic_DNA"/>
</dbReference>
<feature type="domain" description="Purine catabolism PurC-like" evidence="1">
    <location>
        <begin position="7"/>
        <end position="124"/>
    </location>
</feature>
<dbReference type="PANTHER" id="PTHR33744:SF1">
    <property type="entry name" value="DNA-BINDING TRANSCRIPTIONAL ACTIVATOR ADER"/>
    <property type="match status" value="1"/>
</dbReference>
<organism evidence="3 4">
    <name type="scientific">Williamsia sterculiae</name>
    <dbReference type="NCBI Taxonomy" id="1344003"/>
    <lineage>
        <taxon>Bacteria</taxon>
        <taxon>Bacillati</taxon>
        <taxon>Actinomycetota</taxon>
        <taxon>Actinomycetes</taxon>
        <taxon>Mycobacteriales</taxon>
        <taxon>Nocardiaceae</taxon>
        <taxon>Williamsia</taxon>
    </lineage>
</organism>
<dbReference type="Pfam" id="PF13556">
    <property type="entry name" value="HTH_30"/>
    <property type="match status" value="1"/>
</dbReference>
<reference evidence="3 4" key="1">
    <citation type="submission" date="2017-01" db="EMBL/GenBank/DDBJ databases">
        <authorList>
            <person name="Mah S.A."/>
            <person name="Swanson W.J."/>
            <person name="Moy G.W."/>
            <person name="Vacquier V.D."/>
        </authorList>
    </citation>
    <scope>NUCLEOTIDE SEQUENCE [LARGE SCALE GENOMIC DNA]</scope>
    <source>
        <strain evidence="3 4">CPCC 203464</strain>
    </source>
</reference>
<dbReference type="InterPro" id="IPR051448">
    <property type="entry name" value="CdaR-like_regulators"/>
</dbReference>
<name>A0A1N7EPV8_9NOCA</name>